<comment type="caution">
    <text evidence="11">The sequence shown here is derived from an EMBL/GenBank/DDBJ whole genome shotgun (WGS) entry which is preliminary data.</text>
</comment>
<feature type="region of interest" description="Disordered" evidence="7">
    <location>
        <begin position="680"/>
        <end position="703"/>
    </location>
</feature>
<dbReference type="Pfam" id="PF03725">
    <property type="entry name" value="RNase_PH_C"/>
    <property type="match status" value="1"/>
</dbReference>
<dbReference type="Proteomes" id="UP001217089">
    <property type="component" value="Unassembled WGS sequence"/>
</dbReference>
<accession>A0ABQ9EI49</accession>
<evidence type="ECO:0000256" key="2">
    <source>
        <dbReference type="ARBA" id="ARBA00004604"/>
    </source>
</evidence>
<dbReference type="EMBL" id="JARBDR010000917">
    <property type="protein sequence ID" value="KAJ8303222.1"/>
    <property type="molecule type" value="Genomic_DNA"/>
</dbReference>
<dbReference type="PANTHER" id="PTHR11097">
    <property type="entry name" value="EXOSOME COMPLEX EXONUCLEASE RIBOSOMAL RNA PROCESSING PROTEIN"/>
    <property type="match status" value="1"/>
</dbReference>
<dbReference type="InterPro" id="IPR027408">
    <property type="entry name" value="PNPase/RNase_PH_dom_sf"/>
</dbReference>
<dbReference type="InterPro" id="IPR020568">
    <property type="entry name" value="Ribosomal_Su5_D2-typ_SF"/>
</dbReference>
<evidence type="ECO:0000256" key="4">
    <source>
        <dbReference type="ARBA" id="ARBA00022490"/>
    </source>
</evidence>
<dbReference type="SUPFAM" id="SSF54211">
    <property type="entry name" value="Ribosomal protein S5 domain 2-like"/>
    <property type="match status" value="1"/>
</dbReference>
<dbReference type="InterPro" id="IPR012337">
    <property type="entry name" value="RNaseH-like_sf"/>
</dbReference>
<evidence type="ECO:0000256" key="5">
    <source>
        <dbReference type="ARBA" id="ARBA00022835"/>
    </source>
</evidence>
<evidence type="ECO:0000259" key="10">
    <source>
        <dbReference type="Pfam" id="PF05699"/>
    </source>
</evidence>
<feature type="domain" description="HAT C-terminal dimerisation" evidence="10">
    <location>
        <begin position="559"/>
        <end position="617"/>
    </location>
</feature>
<dbReference type="CDD" id="cd11367">
    <property type="entry name" value="RNase_PH_RRP42"/>
    <property type="match status" value="1"/>
</dbReference>
<evidence type="ECO:0000313" key="11">
    <source>
        <dbReference type="EMBL" id="KAJ8303222.1"/>
    </source>
</evidence>
<dbReference type="PANTHER" id="PTHR11097:SF8">
    <property type="entry name" value="EXOSOME COMPLEX COMPONENT RRP42"/>
    <property type="match status" value="1"/>
</dbReference>
<dbReference type="Pfam" id="PF05699">
    <property type="entry name" value="Dimer_Tnp_hAT"/>
    <property type="match status" value="1"/>
</dbReference>
<evidence type="ECO:0000259" key="8">
    <source>
        <dbReference type="Pfam" id="PF01138"/>
    </source>
</evidence>
<comment type="subcellular location">
    <subcellularLocation>
        <location evidence="1">Cytoplasm</location>
    </subcellularLocation>
    <subcellularLocation>
        <location evidence="2">Nucleus</location>
        <location evidence="2">Nucleolus</location>
    </subcellularLocation>
</comment>
<feature type="domain" description="Exoribonuclease phosphorolytic" evidence="9">
    <location>
        <begin position="803"/>
        <end position="864"/>
    </location>
</feature>
<proteinExistence type="inferred from homology"/>
<evidence type="ECO:0000256" key="3">
    <source>
        <dbReference type="ARBA" id="ARBA00006678"/>
    </source>
</evidence>
<feature type="domain" description="Exoribonuclease phosphorolytic" evidence="8">
    <location>
        <begin position="643"/>
        <end position="772"/>
    </location>
</feature>
<evidence type="ECO:0000313" key="12">
    <source>
        <dbReference type="Proteomes" id="UP001217089"/>
    </source>
</evidence>
<gene>
    <name evidence="11" type="ORF">KUTeg_019618</name>
</gene>
<name>A0ABQ9EI49_TEGGR</name>
<dbReference type="InterPro" id="IPR036345">
    <property type="entry name" value="ExoRNase_PH_dom2_sf"/>
</dbReference>
<dbReference type="Pfam" id="PF01138">
    <property type="entry name" value="RNase_PH"/>
    <property type="match status" value="1"/>
</dbReference>
<keyword evidence="12" id="KW-1185">Reference proteome</keyword>
<evidence type="ECO:0000259" key="9">
    <source>
        <dbReference type="Pfam" id="PF03725"/>
    </source>
</evidence>
<dbReference type="SUPFAM" id="SSF55666">
    <property type="entry name" value="Ribonuclease PH domain 2-like"/>
    <property type="match status" value="1"/>
</dbReference>
<comment type="similarity">
    <text evidence="3">Belongs to the RNase PH family.</text>
</comment>
<dbReference type="InterPro" id="IPR008906">
    <property type="entry name" value="HATC_C_dom"/>
</dbReference>
<organism evidence="11 12">
    <name type="scientific">Tegillarca granosa</name>
    <name type="common">Malaysian cockle</name>
    <name type="synonym">Anadara granosa</name>
    <dbReference type="NCBI Taxonomy" id="220873"/>
    <lineage>
        <taxon>Eukaryota</taxon>
        <taxon>Metazoa</taxon>
        <taxon>Spiralia</taxon>
        <taxon>Lophotrochozoa</taxon>
        <taxon>Mollusca</taxon>
        <taxon>Bivalvia</taxon>
        <taxon>Autobranchia</taxon>
        <taxon>Pteriomorphia</taxon>
        <taxon>Arcoida</taxon>
        <taxon>Arcoidea</taxon>
        <taxon>Arcidae</taxon>
        <taxon>Tegillarca</taxon>
    </lineage>
</organism>
<protein>
    <recommendedName>
        <fullName evidence="6">Ribosomal RNA-processing protein 42</fullName>
    </recommendedName>
</protein>
<keyword evidence="4" id="KW-0963">Cytoplasm</keyword>
<keyword evidence="5" id="KW-0271">Exosome</keyword>
<dbReference type="InterPro" id="IPR050590">
    <property type="entry name" value="Exosome_comp_Rrp42_subfam"/>
</dbReference>
<evidence type="ECO:0000256" key="1">
    <source>
        <dbReference type="ARBA" id="ARBA00004496"/>
    </source>
</evidence>
<sequence>MIAWNRVTSENLSRYRETLNNALCPLLSYHLETYDDTNAFYDQLVHLINESANHTLPKLIYIPTQSHFGLSIAAHKHEREMRRIWVCEGRSRGRQHQSYSNYKDAKRQFRNTLQNACDSYLQRTYQDIDDAAGCDIRLFMKLVSKQRPRKNKVYPEIVYKDQMYKDPVGVAEAFSRYYSDVFKPKNDKNFNNDNKYCWLRHSVSEDSVYCAPCVLFSPHNAKEKSLVTTPVTKWSNLGKYIKRHLSLCAGHHGACASAESFMKIHCGEKLSVQAQLDSKHAADVRRNRHVLGVITEVIVLCGRQNIPLRSHDDKSSNFMALLNDRAKRDSILKEHLESTFTTIVNALEVLEHEGDAKARSYRCSILKFDFIISLVAVEFIIQGLLPLNNMLQGKCCDLIEAAKEARVLIAQIRAERADDLVWEALYEKAVTMATVHDVLPSKPRTTGRQQQRVNVPAESVSDYWKRALFFPFMDHLATELEDRLLTAHDRFLTQYLIPSQLHQLTTTHVDGIYAAYSYDFIGDKEAFQSEVSRWKIRWSLDDGSESEKPVDLKSTVDSTNKDLYPNIFTCLVILLTMPVSTASAERAFSVMRRVKTYLRSTMTSQRMSGLAMLHSYKNVHIDIDKIINEFDNCREDGRGCEDYRHMEIETNVVSNTSGSARVRLANTDILVGIKAELGAPAPEKPDKGRLDSANATPEFEGRGGEELATEISGMLNRAYDCPACLDLQKLCVIPNQQCWVLYIDILLLECGGNLFDAASIAVKAALYNTKIPTVTVSRDEGIMELEISDDPYDVQKIEVKLAPCIVTLSKIGHSHVVDASQKEESCCLARLMMGVTQNGTITALKKEGSGSLDPTSVEDMIEVGSVQITSDHLPVFLSLKLEYNVHILKQ</sequence>
<evidence type="ECO:0000256" key="7">
    <source>
        <dbReference type="SAM" id="MobiDB-lite"/>
    </source>
</evidence>
<dbReference type="SUPFAM" id="SSF53098">
    <property type="entry name" value="Ribonuclease H-like"/>
    <property type="match status" value="1"/>
</dbReference>
<reference evidence="11 12" key="1">
    <citation type="submission" date="2022-12" db="EMBL/GenBank/DDBJ databases">
        <title>Chromosome-level genome of Tegillarca granosa.</title>
        <authorList>
            <person name="Kim J."/>
        </authorList>
    </citation>
    <scope>NUCLEOTIDE SEQUENCE [LARGE SCALE GENOMIC DNA]</scope>
    <source>
        <strain evidence="11">Teg-2019</strain>
        <tissue evidence="11">Adductor muscle</tissue>
    </source>
</reference>
<dbReference type="InterPro" id="IPR015847">
    <property type="entry name" value="ExoRNase_PH_dom2"/>
</dbReference>
<dbReference type="Gene3D" id="3.30.230.70">
    <property type="entry name" value="GHMP Kinase, N-terminal domain"/>
    <property type="match status" value="1"/>
</dbReference>
<dbReference type="InterPro" id="IPR001247">
    <property type="entry name" value="ExoRNase_PH_dom1"/>
</dbReference>
<evidence type="ECO:0000256" key="6">
    <source>
        <dbReference type="ARBA" id="ARBA00042523"/>
    </source>
</evidence>